<feature type="transmembrane region" description="Helical" evidence="1">
    <location>
        <begin position="40"/>
        <end position="57"/>
    </location>
</feature>
<reference evidence="2 3" key="1">
    <citation type="submission" date="2014-05" db="EMBL/GenBank/DDBJ databases">
        <title>Draft Genome Sequence of Nitratireductor basaltis Strain UMTGB225, A Marine Bacterium Isolated from Green Barrel Tunicate.</title>
        <authorList>
            <person name="Gan H.Y."/>
        </authorList>
    </citation>
    <scope>NUCLEOTIDE SEQUENCE [LARGE SCALE GENOMIC DNA]</scope>
    <source>
        <strain evidence="2 3">UMTGB225</strain>
    </source>
</reference>
<dbReference type="eggNOG" id="ENOG5032RJU">
    <property type="taxonomic scope" value="Bacteria"/>
</dbReference>
<name>A0A084UDC1_9HYPH</name>
<feature type="transmembrane region" description="Helical" evidence="1">
    <location>
        <begin position="133"/>
        <end position="152"/>
    </location>
</feature>
<evidence type="ECO:0000313" key="3">
    <source>
        <dbReference type="Proteomes" id="UP000053675"/>
    </source>
</evidence>
<dbReference type="Proteomes" id="UP000053675">
    <property type="component" value="Unassembled WGS sequence"/>
</dbReference>
<evidence type="ECO:0000256" key="1">
    <source>
        <dbReference type="SAM" id="Phobius"/>
    </source>
</evidence>
<gene>
    <name evidence="2" type="ORF">EL18_01998</name>
</gene>
<feature type="transmembrane region" description="Helical" evidence="1">
    <location>
        <begin position="102"/>
        <end position="121"/>
    </location>
</feature>
<feature type="transmembrane region" description="Helical" evidence="1">
    <location>
        <begin position="69"/>
        <end position="93"/>
    </location>
</feature>
<keyword evidence="1" id="KW-0472">Membrane</keyword>
<protein>
    <recommendedName>
        <fullName evidence="4">Yip1 domain-containing protein</fullName>
    </recommendedName>
</protein>
<evidence type="ECO:0000313" key="2">
    <source>
        <dbReference type="EMBL" id="KFB10957.1"/>
    </source>
</evidence>
<keyword evidence="1" id="KW-0812">Transmembrane</keyword>
<sequence length="194" mass="21370">MPAGDVQHSLAGVWRLMTGRADGLKLLDITADGFWNSFRAILLALPPLALGWVSYAGELAATGYGERPALVFRLFLAEMGAWLLPLVILALLARHIGLAQRFVPYVVASNWASVIFAWAMLPAVLMRLMMPEAGLAEMVSIFVFFLSLFFSWRMTVVVIDRGAAIGTAFFFAMLMGAITLLIWLQEMLGLVPDY</sequence>
<proteinExistence type="predicted"/>
<keyword evidence="3" id="KW-1185">Reference proteome</keyword>
<evidence type="ECO:0008006" key="4">
    <source>
        <dbReference type="Google" id="ProtNLM"/>
    </source>
</evidence>
<dbReference type="OrthoDB" id="9811204at2"/>
<dbReference type="RefSeq" id="WP_036482360.1">
    <property type="nucleotide sequence ID" value="NZ_JMQM01000001.1"/>
</dbReference>
<dbReference type="AlphaFoldDB" id="A0A084UDC1"/>
<accession>A0A084UDC1</accession>
<dbReference type="EMBL" id="JMQM01000001">
    <property type="protein sequence ID" value="KFB10957.1"/>
    <property type="molecule type" value="Genomic_DNA"/>
</dbReference>
<keyword evidence="1" id="KW-1133">Transmembrane helix</keyword>
<comment type="caution">
    <text evidence="2">The sequence shown here is derived from an EMBL/GenBank/DDBJ whole genome shotgun (WGS) entry which is preliminary data.</text>
</comment>
<dbReference type="PATRIC" id="fig|472175.3.peg.2005"/>
<dbReference type="STRING" id="472175.EL18_01998"/>
<feature type="transmembrane region" description="Helical" evidence="1">
    <location>
        <begin position="164"/>
        <end position="184"/>
    </location>
</feature>
<organism evidence="2 3">
    <name type="scientific">Nitratireductor basaltis</name>
    <dbReference type="NCBI Taxonomy" id="472175"/>
    <lineage>
        <taxon>Bacteria</taxon>
        <taxon>Pseudomonadati</taxon>
        <taxon>Pseudomonadota</taxon>
        <taxon>Alphaproteobacteria</taxon>
        <taxon>Hyphomicrobiales</taxon>
        <taxon>Phyllobacteriaceae</taxon>
        <taxon>Nitratireductor</taxon>
    </lineage>
</organism>